<dbReference type="PIRSF" id="PIRSF002741">
    <property type="entry name" value="MppA"/>
    <property type="match status" value="1"/>
</dbReference>
<evidence type="ECO:0000313" key="4">
    <source>
        <dbReference type="Proteomes" id="UP000199086"/>
    </source>
</evidence>
<dbReference type="Proteomes" id="UP000199086">
    <property type="component" value="Unassembled WGS sequence"/>
</dbReference>
<dbReference type="GO" id="GO:0043190">
    <property type="term" value="C:ATP-binding cassette (ABC) transporter complex"/>
    <property type="evidence" value="ECO:0007669"/>
    <property type="project" value="InterPro"/>
</dbReference>
<reference evidence="3 4" key="1">
    <citation type="submission" date="2016-06" db="EMBL/GenBank/DDBJ databases">
        <authorList>
            <person name="Olsen C.W."/>
            <person name="Carey S."/>
            <person name="Hinshaw L."/>
            <person name="Karasin A.I."/>
        </authorList>
    </citation>
    <scope>NUCLEOTIDE SEQUENCE [LARGE SCALE GENOMIC DNA]</scope>
    <source>
        <strain evidence="3 4">LZ-22</strain>
    </source>
</reference>
<dbReference type="AlphaFoldDB" id="A0A1G6GDI7"/>
<dbReference type="Gene3D" id="3.10.105.10">
    <property type="entry name" value="Dipeptide-binding Protein, Domain 3"/>
    <property type="match status" value="1"/>
</dbReference>
<dbReference type="PROSITE" id="PS51257">
    <property type="entry name" value="PROKAR_LIPOPROTEIN"/>
    <property type="match status" value="1"/>
</dbReference>
<dbReference type="CDD" id="cd00995">
    <property type="entry name" value="PBP2_NikA_DppA_OppA_like"/>
    <property type="match status" value="1"/>
</dbReference>
<protein>
    <submittedName>
        <fullName evidence="3">Oligopeptide transport system substrate-binding protein</fullName>
    </submittedName>
</protein>
<dbReference type="SUPFAM" id="SSF53850">
    <property type="entry name" value="Periplasmic binding protein-like II"/>
    <property type="match status" value="1"/>
</dbReference>
<keyword evidence="4" id="KW-1185">Reference proteome</keyword>
<dbReference type="GO" id="GO:0015833">
    <property type="term" value="P:peptide transport"/>
    <property type="evidence" value="ECO:0007669"/>
    <property type="project" value="TreeGrafter"/>
</dbReference>
<proteinExistence type="predicted"/>
<dbReference type="PANTHER" id="PTHR30290:SF83">
    <property type="entry name" value="ABC TRANSPORTER SUBSTRATE-BINDING PROTEIN"/>
    <property type="match status" value="1"/>
</dbReference>
<sequence length="544" mass="58999">MRRSVRVAAMAAVATLSLVASACSGGGGSASNSGTAGTGGEITVRGCTPQEALLPANTTESCGNMVLSTISSQLVHYNVDTAAPEMDLAQSIDTTDNQNFTIKLKQDRTFHDGTPVKAKNFVDAWNYAAYAPNGQQGSSFYEPVEGFADLQCPSTDKKCATSKPKTDKLAGLKVVDDYTFTVKTTTPVSNLPVRLGYSAFAPLPDSFFKDPKAYEKNPIGAGPYKFVSQDTQNIVVQKDPSYKGQWAGHTDKITYRIYQSVDAAYADVVANNLDATDIVPTNMLVNDQWKSDAPDRNLTAKEGVIQLLAFSPVDQKLQNPTLRKAISMAINREEITKQVFMGTRAPSDSWVAPSVDGYKAGACGDTCTYNPDMAKQLFQQAGGYSGTLTLAVNGDGGHKPWADATCNSIKNTLGVNCQVIVTPDFKTLLDQMKNRELQGMFRYGWQMDYPSIEDFLTPIYQTGASSNYFNYSSKEFDNLLVQGNEAKTPAEANAKYQEAEKILAKDLPVLPLWSTTLPLIWSTNVTNVKATAFGVIDYAAIQKK</sequence>
<dbReference type="GO" id="GO:0042597">
    <property type="term" value="C:periplasmic space"/>
    <property type="evidence" value="ECO:0007669"/>
    <property type="project" value="UniProtKB-ARBA"/>
</dbReference>
<dbReference type="EMBL" id="FMYF01000001">
    <property type="protein sequence ID" value="SDB80040.1"/>
    <property type="molecule type" value="Genomic_DNA"/>
</dbReference>
<feature type="domain" description="Solute-binding protein family 5" evidence="2">
    <location>
        <begin position="84"/>
        <end position="466"/>
    </location>
</feature>
<dbReference type="Gene3D" id="3.90.76.10">
    <property type="entry name" value="Dipeptide-binding Protein, Domain 1"/>
    <property type="match status" value="1"/>
</dbReference>
<keyword evidence="1" id="KW-0732">Signal</keyword>
<gene>
    <name evidence="3" type="ORF">GA0111570_101314</name>
</gene>
<dbReference type="PANTHER" id="PTHR30290">
    <property type="entry name" value="PERIPLASMIC BINDING COMPONENT OF ABC TRANSPORTER"/>
    <property type="match status" value="1"/>
</dbReference>
<accession>A0A1G6GDI7</accession>
<dbReference type="RefSeq" id="WP_092605660.1">
    <property type="nucleotide sequence ID" value="NZ_FMYF01000001.1"/>
</dbReference>
<dbReference type="InterPro" id="IPR030678">
    <property type="entry name" value="Peptide/Ni-bd"/>
</dbReference>
<dbReference type="GO" id="GO:1904680">
    <property type="term" value="F:peptide transmembrane transporter activity"/>
    <property type="evidence" value="ECO:0007669"/>
    <property type="project" value="TreeGrafter"/>
</dbReference>
<name>A0A1G6GDI7_9ACTN</name>
<dbReference type="Gene3D" id="3.40.190.10">
    <property type="entry name" value="Periplasmic binding protein-like II"/>
    <property type="match status" value="1"/>
</dbReference>
<feature type="chain" id="PRO_5011746509" evidence="1">
    <location>
        <begin position="23"/>
        <end position="544"/>
    </location>
</feature>
<dbReference type="OrthoDB" id="9046151at2"/>
<dbReference type="STRING" id="1577474.GA0111570_101314"/>
<dbReference type="InterPro" id="IPR039424">
    <property type="entry name" value="SBP_5"/>
</dbReference>
<evidence type="ECO:0000256" key="1">
    <source>
        <dbReference type="SAM" id="SignalP"/>
    </source>
</evidence>
<organism evidence="3 4">
    <name type="scientific">Raineyella antarctica</name>
    <dbReference type="NCBI Taxonomy" id="1577474"/>
    <lineage>
        <taxon>Bacteria</taxon>
        <taxon>Bacillati</taxon>
        <taxon>Actinomycetota</taxon>
        <taxon>Actinomycetes</taxon>
        <taxon>Propionibacteriales</taxon>
        <taxon>Propionibacteriaceae</taxon>
        <taxon>Raineyella</taxon>
    </lineage>
</organism>
<evidence type="ECO:0000313" key="3">
    <source>
        <dbReference type="EMBL" id="SDB80040.1"/>
    </source>
</evidence>
<dbReference type="Pfam" id="PF00496">
    <property type="entry name" value="SBP_bac_5"/>
    <property type="match status" value="1"/>
</dbReference>
<evidence type="ECO:0000259" key="2">
    <source>
        <dbReference type="Pfam" id="PF00496"/>
    </source>
</evidence>
<feature type="signal peptide" evidence="1">
    <location>
        <begin position="1"/>
        <end position="22"/>
    </location>
</feature>
<dbReference type="InterPro" id="IPR000914">
    <property type="entry name" value="SBP_5_dom"/>
</dbReference>